<reference evidence="2" key="1">
    <citation type="journal article" date="2018" name="Genome Biol.">
        <title>SKESA: strategic k-mer extension for scrupulous assemblies.</title>
        <authorList>
            <person name="Souvorov A."/>
            <person name="Agarwala R."/>
            <person name="Lipman D.J."/>
        </authorList>
    </citation>
    <scope>NUCLEOTIDE SEQUENCE</scope>
    <source>
        <strain evidence="2">MA.CK_97/00002355</strain>
    </source>
</reference>
<protein>
    <recommendedName>
        <fullName evidence="1">Bacteriophage Mu GpT domain-containing protein</fullName>
    </recommendedName>
</protein>
<dbReference type="AlphaFoldDB" id="A0A748ASK1"/>
<dbReference type="InterPro" id="IPR018774">
    <property type="entry name" value="Phage_Mu_GpT"/>
</dbReference>
<comment type="caution">
    <text evidence="2">The sequence shown here is derived from an EMBL/GenBank/DDBJ whole genome shotgun (WGS) entry which is preliminary data.</text>
</comment>
<reference evidence="2" key="2">
    <citation type="submission" date="2020-02" db="EMBL/GenBank/DDBJ databases">
        <authorList>
            <consortium name="NCBI Pathogen Detection Project"/>
        </authorList>
    </citation>
    <scope>NUCLEOTIDE SEQUENCE</scope>
    <source>
        <strain evidence="2">MA.CK_97/00002355</strain>
    </source>
</reference>
<accession>A0A748ASK1</accession>
<dbReference type="EMBL" id="DAAVIB010000022">
    <property type="protein sequence ID" value="HAF4889115.1"/>
    <property type="molecule type" value="Genomic_DNA"/>
</dbReference>
<proteinExistence type="predicted"/>
<organism evidence="2">
    <name type="scientific">Salmonella enterica</name>
    <name type="common">Salmonella choleraesuis</name>
    <dbReference type="NCBI Taxonomy" id="28901"/>
    <lineage>
        <taxon>Bacteria</taxon>
        <taxon>Pseudomonadati</taxon>
        <taxon>Pseudomonadota</taxon>
        <taxon>Gammaproteobacteria</taxon>
        <taxon>Enterobacterales</taxon>
        <taxon>Enterobacteriaceae</taxon>
        <taxon>Salmonella</taxon>
    </lineage>
</organism>
<name>A0A748ASK1_SALER</name>
<evidence type="ECO:0000259" key="1">
    <source>
        <dbReference type="Pfam" id="PF10124"/>
    </source>
</evidence>
<feature type="domain" description="Bacteriophage Mu GpT" evidence="1">
    <location>
        <begin position="10"/>
        <end position="301"/>
    </location>
</feature>
<dbReference type="Pfam" id="PF10124">
    <property type="entry name" value="Mu-like_gpT"/>
    <property type="match status" value="1"/>
</dbReference>
<evidence type="ECO:0000313" key="2">
    <source>
        <dbReference type="EMBL" id="HAF4889115.1"/>
    </source>
</evidence>
<gene>
    <name evidence="2" type="ORF">G8O03_004577</name>
</gene>
<sequence length="302" mass="33834">MPKVTSTTLRTLDVCLKSIFNKRMKEATPLYPQITTKASSTGATNVYAALGAFPSLREWVGDRVVKSLSGAHFTIENRKFESTVSIKREQIEDDELALFSSVVRDMCDAAAIHPDELLFELIKKGFSQVCYDGVPFFSDKHPVTVGTVESTVSNVLHPGKGEQESPLWLLIDNSRSVNPFIWQERIPYSIDIVNDEQNRDVFMRDEYFYGIRGRGNMGYGLWQLAYASDAPLNNDNFKLLYNNMCSQKNDAGRPLRVTPRLLIVGQSNREAAFKIAKASILDNLAPNPNCGLVEVVITPFLD</sequence>